<dbReference type="InterPro" id="IPR050134">
    <property type="entry name" value="NAD-dep_sirtuin_deacylases"/>
</dbReference>
<dbReference type="NCBIfam" id="NF001752">
    <property type="entry name" value="PRK00481.1-1"/>
    <property type="match status" value="1"/>
</dbReference>
<evidence type="ECO:0000256" key="1">
    <source>
        <dbReference type="ARBA" id="ARBA00012928"/>
    </source>
</evidence>
<feature type="binding site" evidence="4">
    <location>
        <position position="122"/>
    </location>
    <ligand>
        <name>Zn(2+)</name>
        <dbReference type="ChEBI" id="CHEBI:29105"/>
    </ligand>
</feature>
<feature type="domain" description="Deacetylase sirtuin-type" evidence="5">
    <location>
        <begin position="1"/>
        <end position="231"/>
    </location>
</feature>
<evidence type="ECO:0000256" key="2">
    <source>
        <dbReference type="ARBA" id="ARBA00022679"/>
    </source>
</evidence>
<dbReference type="Gene3D" id="3.30.1600.10">
    <property type="entry name" value="SIR2/SIRT2 'Small Domain"/>
    <property type="match status" value="1"/>
</dbReference>
<dbReference type="PANTHER" id="PTHR11085">
    <property type="entry name" value="NAD-DEPENDENT PROTEIN DEACYLASE SIRTUIN-5, MITOCHONDRIAL-RELATED"/>
    <property type="match status" value="1"/>
</dbReference>
<protein>
    <recommendedName>
        <fullName evidence="1">protein acetyllysine N-acetyltransferase</fullName>
        <ecNumber evidence="1">2.3.1.286</ecNumber>
    </recommendedName>
</protein>
<comment type="caution">
    <text evidence="6">The sequence shown here is derived from an EMBL/GenBank/DDBJ whole genome shotgun (WGS) entry which is preliminary data.</text>
</comment>
<dbReference type="InterPro" id="IPR026590">
    <property type="entry name" value="Ssirtuin_cat_dom"/>
</dbReference>
<proteinExistence type="predicted"/>
<dbReference type="SUPFAM" id="SSF52467">
    <property type="entry name" value="DHS-like NAD/FAD-binding domain"/>
    <property type="match status" value="1"/>
</dbReference>
<evidence type="ECO:0000313" key="6">
    <source>
        <dbReference type="EMBL" id="RHW51962.1"/>
    </source>
</evidence>
<keyword evidence="4" id="KW-0479">Metal-binding</keyword>
<dbReference type="EMBL" id="QOCR01000001">
    <property type="protein sequence ID" value="RHW51962.1"/>
    <property type="molecule type" value="Genomic_DNA"/>
</dbReference>
<keyword evidence="3" id="KW-0520">NAD</keyword>
<keyword evidence="7" id="KW-1185">Reference proteome</keyword>
<organism evidence="6 7">
    <name type="scientific">Bombilactobacillus bombi</name>
    <dbReference type="NCBI Taxonomy" id="1303590"/>
    <lineage>
        <taxon>Bacteria</taxon>
        <taxon>Bacillati</taxon>
        <taxon>Bacillota</taxon>
        <taxon>Bacilli</taxon>
        <taxon>Lactobacillales</taxon>
        <taxon>Lactobacillaceae</taxon>
        <taxon>Bombilactobacillus</taxon>
    </lineage>
</organism>
<dbReference type="PANTHER" id="PTHR11085:SF4">
    <property type="entry name" value="NAD-DEPENDENT PROTEIN DEACYLASE"/>
    <property type="match status" value="1"/>
</dbReference>
<gene>
    <name evidence="6" type="ORF">DS831_01130</name>
</gene>
<name>A0A3R6UZY7_9LACO</name>
<dbReference type="OrthoDB" id="9800582at2"/>
<dbReference type="InterPro" id="IPR026591">
    <property type="entry name" value="Sirtuin_cat_small_dom_sf"/>
</dbReference>
<keyword evidence="4" id="KW-0862">Zinc</keyword>
<feature type="binding site" evidence="4">
    <location>
        <position position="143"/>
    </location>
    <ligand>
        <name>Zn(2+)</name>
        <dbReference type="ChEBI" id="CHEBI:29105"/>
    </ligand>
</feature>
<feature type="active site" description="Proton acceptor" evidence="4">
    <location>
        <position position="114"/>
    </location>
</feature>
<dbReference type="EC" id="2.3.1.286" evidence="1"/>
<dbReference type="InterPro" id="IPR003000">
    <property type="entry name" value="Sirtuin"/>
</dbReference>
<evidence type="ECO:0000256" key="4">
    <source>
        <dbReference type="PROSITE-ProRule" id="PRU00236"/>
    </source>
</evidence>
<sequence>MVKDLNQALQQAQYVVFMTGAGVSTASGIPDYRSETGVYAGKHNAEYMLSHDNFIQHPADYWHFVQKNLYFPEAQPNIIHQKMAQIANQKGCVITQNVDGLDRKAGCQNLIEFHGTLYDTYCTKCGQAVDWHEYRQDYRHQNCGGIIRSSIVLYGESIDENHVSQSLQAVAQADLIVVVGTSFQVYPFAGLIKYRQPQAQLIAINKTPLSMPNNGEMILDDAVKVFEEVQV</sequence>
<dbReference type="InterPro" id="IPR029035">
    <property type="entry name" value="DHS-like_NAD/FAD-binding_dom"/>
</dbReference>
<dbReference type="PROSITE" id="PS50305">
    <property type="entry name" value="SIRTUIN"/>
    <property type="match status" value="1"/>
</dbReference>
<reference evidence="6 7" key="1">
    <citation type="submission" date="2018-07" db="EMBL/GenBank/DDBJ databases">
        <title>Genome sequences of six Lactobacillus spp. isolated from bumble bee guts.</title>
        <authorList>
            <person name="Motta E.V.S."/>
            <person name="Moran N.A."/>
        </authorList>
    </citation>
    <scope>NUCLEOTIDE SEQUENCE [LARGE SCALE GENOMIC DNA]</scope>
    <source>
        <strain evidence="6 7">BI-1.1</strain>
    </source>
</reference>
<evidence type="ECO:0000313" key="7">
    <source>
        <dbReference type="Proteomes" id="UP000284109"/>
    </source>
</evidence>
<dbReference type="GO" id="GO:0070403">
    <property type="term" value="F:NAD+ binding"/>
    <property type="evidence" value="ECO:0007669"/>
    <property type="project" value="InterPro"/>
</dbReference>
<feature type="binding site" evidence="4">
    <location>
        <position position="140"/>
    </location>
    <ligand>
        <name>Zn(2+)</name>
        <dbReference type="ChEBI" id="CHEBI:29105"/>
    </ligand>
</feature>
<dbReference type="Proteomes" id="UP000284109">
    <property type="component" value="Unassembled WGS sequence"/>
</dbReference>
<evidence type="ECO:0000256" key="3">
    <source>
        <dbReference type="ARBA" id="ARBA00023027"/>
    </source>
</evidence>
<dbReference type="AlphaFoldDB" id="A0A3R6UZY7"/>
<feature type="binding site" evidence="4">
    <location>
        <position position="125"/>
    </location>
    <ligand>
        <name>Zn(2+)</name>
        <dbReference type="ChEBI" id="CHEBI:29105"/>
    </ligand>
</feature>
<dbReference type="GO" id="GO:0046872">
    <property type="term" value="F:metal ion binding"/>
    <property type="evidence" value="ECO:0007669"/>
    <property type="project" value="UniProtKB-KW"/>
</dbReference>
<dbReference type="Pfam" id="PF02146">
    <property type="entry name" value="SIR2"/>
    <property type="match status" value="1"/>
</dbReference>
<dbReference type="Gene3D" id="3.40.50.1220">
    <property type="entry name" value="TPP-binding domain"/>
    <property type="match status" value="1"/>
</dbReference>
<accession>A0A3R6UZY7</accession>
<keyword evidence="2" id="KW-0808">Transferase</keyword>
<dbReference type="GO" id="GO:0017136">
    <property type="term" value="F:histone deacetylase activity, NAD-dependent"/>
    <property type="evidence" value="ECO:0007669"/>
    <property type="project" value="TreeGrafter"/>
</dbReference>
<evidence type="ECO:0000259" key="5">
    <source>
        <dbReference type="PROSITE" id="PS50305"/>
    </source>
</evidence>